<organism evidence="4 5">
    <name type="scientific">Xenoophorus captivus</name>
    <dbReference type="NCBI Taxonomy" id="1517983"/>
    <lineage>
        <taxon>Eukaryota</taxon>
        <taxon>Metazoa</taxon>
        <taxon>Chordata</taxon>
        <taxon>Craniata</taxon>
        <taxon>Vertebrata</taxon>
        <taxon>Euteleostomi</taxon>
        <taxon>Actinopterygii</taxon>
        <taxon>Neopterygii</taxon>
        <taxon>Teleostei</taxon>
        <taxon>Neoteleostei</taxon>
        <taxon>Acanthomorphata</taxon>
        <taxon>Ovalentaria</taxon>
        <taxon>Atherinomorphae</taxon>
        <taxon>Cyprinodontiformes</taxon>
        <taxon>Goodeidae</taxon>
        <taxon>Xenoophorus</taxon>
    </lineage>
</organism>
<keyword evidence="5" id="KW-1185">Reference proteome</keyword>
<dbReference type="Pfam" id="PF00098">
    <property type="entry name" value="zf-CCHC"/>
    <property type="match status" value="1"/>
</dbReference>
<accession>A0ABV0S115</accession>
<feature type="domain" description="CCHC-type" evidence="3">
    <location>
        <begin position="121"/>
        <end position="136"/>
    </location>
</feature>
<dbReference type="InterPro" id="IPR001878">
    <property type="entry name" value="Znf_CCHC"/>
</dbReference>
<feature type="non-terminal residue" evidence="4">
    <location>
        <position position="1"/>
    </location>
</feature>
<dbReference type="SUPFAM" id="SSF57756">
    <property type="entry name" value="Retrovirus zinc finger-like domains"/>
    <property type="match status" value="1"/>
</dbReference>
<evidence type="ECO:0000259" key="3">
    <source>
        <dbReference type="PROSITE" id="PS50158"/>
    </source>
</evidence>
<gene>
    <name evidence="4" type="ORF">XENOCAPTIV_021521</name>
</gene>
<dbReference type="Proteomes" id="UP001434883">
    <property type="component" value="Unassembled WGS sequence"/>
</dbReference>
<dbReference type="EMBL" id="JAHRIN010063529">
    <property type="protein sequence ID" value="MEQ2213821.1"/>
    <property type="molecule type" value="Genomic_DNA"/>
</dbReference>
<proteinExistence type="predicted"/>
<dbReference type="PROSITE" id="PS50158">
    <property type="entry name" value="ZF_CCHC"/>
    <property type="match status" value="1"/>
</dbReference>
<feature type="compositionally biased region" description="Low complexity" evidence="2">
    <location>
        <begin position="151"/>
        <end position="170"/>
    </location>
</feature>
<evidence type="ECO:0000256" key="2">
    <source>
        <dbReference type="SAM" id="MobiDB-lite"/>
    </source>
</evidence>
<sequence>WSVEDARRPTTINSTACEVNPSLLLFRSLREAQEECERLTGIRHSVGDHDRDLSTSNKVPWSQGEIKSPQIPMAPTIVYQLPPPIQWESYSYGPRGWVRGGLFGIRARGRAGRGGAGSSSCLVCGQMDHWARNCPQRYGARPEGAPPPSHQSPGQQGPFPAQPPNAAFIPSQGCQYPVQGWGQQ</sequence>
<dbReference type="InterPro" id="IPR036875">
    <property type="entry name" value="Znf_CCHC_sf"/>
</dbReference>
<evidence type="ECO:0000256" key="1">
    <source>
        <dbReference type="PROSITE-ProRule" id="PRU00047"/>
    </source>
</evidence>
<feature type="region of interest" description="Disordered" evidence="2">
    <location>
        <begin position="47"/>
        <end position="67"/>
    </location>
</feature>
<feature type="region of interest" description="Disordered" evidence="2">
    <location>
        <begin position="135"/>
        <end position="184"/>
    </location>
</feature>
<keyword evidence="1" id="KW-0863">Zinc-finger</keyword>
<name>A0ABV0S115_9TELE</name>
<protein>
    <recommendedName>
        <fullName evidence="3">CCHC-type domain-containing protein</fullName>
    </recommendedName>
</protein>
<dbReference type="SMART" id="SM00343">
    <property type="entry name" value="ZnF_C2HC"/>
    <property type="match status" value="1"/>
</dbReference>
<comment type="caution">
    <text evidence="4">The sequence shown here is derived from an EMBL/GenBank/DDBJ whole genome shotgun (WGS) entry which is preliminary data.</text>
</comment>
<keyword evidence="1" id="KW-0479">Metal-binding</keyword>
<dbReference type="Gene3D" id="4.10.60.10">
    <property type="entry name" value="Zinc finger, CCHC-type"/>
    <property type="match status" value="1"/>
</dbReference>
<reference evidence="4 5" key="1">
    <citation type="submission" date="2021-06" db="EMBL/GenBank/DDBJ databases">
        <authorList>
            <person name="Palmer J.M."/>
        </authorList>
    </citation>
    <scope>NUCLEOTIDE SEQUENCE [LARGE SCALE GENOMIC DNA]</scope>
    <source>
        <strain evidence="4 5">XC_2019</strain>
        <tissue evidence="4">Muscle</tissue>
    </source>
</reference>
<evidence type="ECO:0000313" key="5">
    <source>
        <dbReference type="Proteomes" id="UP001434883"/>
    </source>
</evidence>
<keyword evidence="1" id="KW-0862">Zinc</keyword>
<evidence type="ECO:0000313" key="4">
    <source>
        <dbReference type="EMBL" id="MEQ2213821.1"/>
    </source>
</evidence>